<gene>
    <name evidence="2" type="ORF">G7Y89_g1031</name>
</gene>
<dbReference type="SUPFAM" id="SSF53335">
    <property type="entry name" value="S-adenosyl-L-methionine-dependent methyltransferases"/>
    <property type="match status" value="1"/>
</dbReference>
<dbReference type="EMBL" id="JAAMPI010000038">
    <property type="protein sequence ID" value="KAF4637033.1"/>
    <property type="molecule type" value="Genomic_DNA"/>
</dbReference>
<dbReference type="OrthoDB" id="2905359at2759"/>
<dbReference type="CDD" id="cd02440">
    <property type="entry name" value="AdoMet_MTases"/>
    <property type="match status" value="1"/>
</dbReference>
<proteinExistence type="predicted"/>
<dbReference type="Pfam" id="PF13847">
    <property type="entry name" value="Methyltransf_31"/>
    <property type="match status" value="1"/>
</dbReference>
<keyword evidence="3" id="KW-1185">Reference proteome</keyword>
<protein>
    <recommendedName>
        <fullName evidence="1">Methyltransferase domain-containing protein</fullName>
    </recommendedName>
</protein>
<accession>A0A8H4W7C5</accession>
<dbReference type="Gene3D" id="3.40.50.150">
    <property type="entry name" value="Vaccinia Virus protein VP39"/>
    <property type="match status" value="1"/>
</dbReference>
<feature type="domain" description="Methyltransferase" evidence="1">
    <location>
        <begin position="63"/>
        <end position="128"/>
    </location>
</feature>
<dbReference type="Proteomes" id="UP000566819">
    <property type="component" value="Unassembled WGS sequence"/>
</dbReference>
<dbReference type="InterPro" id="IPR029063">
    <property type="entry name" value="SAM-dependent_MTases_sf"/>
</dbReference>
<reference evidence="2 3" key="1">
    <citation type="submission" date="2020-03" db="EMBL/GenBank/DDBJ databases">
        <title>Draft Genome Sequence of Cudoniella acicularis.</title>
        <authorList>
            <person name="Buettner E."/>
            <person name="Kellner H."/>
        </authorList>
    </citation>
    <scope>NUCLEOTIDE SEQUENCE [LARGE SCALE GENOMIC DNA]</scope>
    <source>
        <strain evidence="2 3">DSM 108380</strain>
    </source>
</reference>
<evidence type="ECO:0000313" key="2">
    <source>
        <dbReference type="EMBL" id="KAF4637033.1"/>
    </source>
</evidence>
<evidence type="ECO:0000259" key="1">
    <source>
        <dbReference type="Pfam" id="PF13847"/>
    </source>
</evidence>
<comment type="caution">
    <text evidence="2">The sequence shown here is derived from an EMBL/GenBank/DDBJ whole genome shotgun (WGS) entry which is preliminary data.</text>
</comment>
<organism evidence="2 3">
    <name type="scientific">Cudoniella acicularis</name>
    <dbReference type="NCBI Taxonomy" id="354080"/>
    <lineage>
        <taxon>Eukaryota</taxon>
        <taxon>Fungi</taxon>
        <taxon>Dikarya</taxon>
        <taxon>Ascomycota</taxon>
        <taxon>Pezizomycotina</taxon>
        <taxon>Leotiomycetes</taxon>
        <taxon>Helotiales</taxon>
        <taxon>Tricladiaceae</taxon>
        <taxon>Cudoniella</taxon>
    </lineage>
</organism>
<dbReference type="InterPro" id="IPR025714">
    <property type="entry name" value="Methyltranfer_dom"/>
</dbReference>
<evidence type="ECO:0000313" key="3">
    <source>
        <dbReference type="Proteomes" id="UP000566819"/>
    </source>
</evidence>
<sequence>MNDQDGAPMFAFQDLDYIPFGFSTSTAPYIETSAGTMRAAATLMHLGISADAEIPSLHQDAARTVVCDLGCGDGDFLVGLLRHINTGNGTTTANGVGVDYNADLIKDAGIKSQVGGVDVQWLIYDFNNDQDDLVSQLIISHFVTHVFVYLTPKQLALQTNKLKKRVTF</sequence>
<name>A0A8H4W7C5_9HELO</name>
<dbReference type="AlphaFoldDB" id="A0A8H4W7C5"/>